<feature type="active site" description="Tele-phosphohistidine intermediate" evidence="1">
    <location>
        <position position="10"/>
    </location>
</feature>
<name>A0A542DHJ6_AMYCI</name>
<gene>
    <name evidence="3" type="ORF">FB471_2255</name>
</gene>
<keyword evidence="4" id="KW-1185">Reference proteome</keyword>
<dbReference type="EMBL" id="VFML01000001">
    <property type="protein sequence ID" value="TQJ02524.1"/>
    <property type="molecule type" value="Genomic_DNA"/>
</dbReference>
<dbReference type="Proteomes" id="UP000320876">
    <property type="component" value="Unassembled WGS sequence"/>
</dbReference>
<dbReference type="OrthoDB" id="4697614at2"/>
<protein>
    <submittedName>
        <fullName evidence="3">Putative phosphoglycerate mutase</fullName>
    </submittedName>
</protein>
<feature type="binding site" evidence="2">
    <location>
        <begin position="22"/>
        <end position="23"/>
    </location>
    <ligand>
        <name>substrate</name>
    </ligand>
</feature>
<evidence type="ECO:0000256" key="2">
    <source>
        <dbReference type="PIRSR" id="PIRSR613078-2"/>
    </source>
</evidence>
<dbReference type="Pfam" id="PF00300">
    <property type="entry name" value="His_Phos_1"/>
    <property type="match status" value="1"/>
</dbReference>
<evidence type="ECO:0000256" key="1">
    <source>
        <dbReference type="PIRSR" id="PIRSR613078-1"/>
    </source>
</evidence>
<dbReference type="SUPFAM" id="SSF53254">
    <property type="entry name" value="Phosphoglycerate mutase-like"/>
    <property type="match status" value="1"/>
</dbReference>
<dbReference type="CDD" id="cd07067">
    <property type="entry name" value="HP_PGM_like"/>
    <property type="match status" value="1"/>
</dbReference>
<organism evidence="3 4">
    <name type="scientific">Amycolatopsis cihanbeyliensis</name>
    <dbReference type="NCBI Taxonomy" id="1128664"/>
    <lineage>
        <taxon>Bacteria</taxon>
        <taxon>Bacillati</taxon>
        <taxon>Actinomycetota</taxon>
        <taxon>Actinomycetes</taxon>
        <taxon>Pseudonocardiales</taxon>
        <taxon>Pseudonocardiaceae</taxon>
        <taxon>Amycolatopsis</taxon>
    </lineage>
</organism>
<dbReference type="InterPro" id="IPR050275">
    <property type="entry name" value="PGM_Phosphatase"/>
</dbReference>
<dbReference type="RefSeq" id="WP_141997589.1">
    <property type="nucleotide sequence ID" value="NZ_VFML01000001.1"/>
</dbReference>
<dbReference type="InterPro" id="IPR013078">
    <property type="entry name" value="His_Pase_superF_clade-1"/>
</dbReference>
<comment type="caution">
    <text evidence="3">The sequence shown here is derived from an EMBL/GenBank/DDBJ whole genome shotgun (WGS) entry which is preliminary data.</text>
</comment>
<evidence type="ECO:0000313" key="4">
    <source>
        <dbReference type="Proteomes" id="UP000320876"/>
    </source>
</evidence>
<dbReference type="PANTHER" id="PTHR48100:SF15">
    <property type="entry name" value="SEDOHEPTULOSE 1,7-BISPHOSPHATASE"/>
    <property type="match status" value="1"/>
</dbReference>
<dbReference type="GO" id="GO:0070297">
    <property type="term" value="P:regulation of phosphorelay signal transduction system"/>
    <property type="evidence" value="ECO:0007669"/>
    <property type="project" value="TreeGrafter"/>
</dbReference>
<dbReference type="InterPro" id="IPR029033">
    <property type="entry name" value="His_PPase_superfam"/>
</dbReference>
<feature type="active site" description="Proton donor/acceptor" evidence="1">
    <location>
        <position position="83"/>
    </location>
</feature>
<dbReference type="PANTHER" id="PTHR48100">
    <property type="entry name" value="BROAD-SPECIFICITY PHOSPHATASE YOR283W-RELATED"/>
    <property type="match status" value="1"/>
</dbReference>
<dbReference type="GO" id="GO:0101006">
    <property type="term" value="F:protein histidine phosphatase activity"/>
    <property type="evidence" value="ECO:0007669"/>
    <property type="project" value="TreeGrafter"/>
</dbReference>
<proteinExistence type="predicted"/>
<dbReference type="AlphaFoldDB" id="A0A542DHJ6"/>
<sequence length="197" mass="21296">MRQALYLLRHGETEWSATGRHTGRTDIPLTAKGERQARAAGETLDLLRGPAAPVVLASPRARALRTAELAGLRVEEVTEELAEWDYGEYEGRTTEDIRRTVPEWTVWSHPSPGGETAAQVGERARTLLTRIGDLLGDTEVVLVGHGHFSRVLVACWLGMPAGDGVHFGLGPAGISVLGAERGTPQIRHLNVPACQRG</sequence>
<feature type="binding site" evidence="2">
    <location>
        <begin position="83"/>
        <end position="86"/>
    </location>
    <ligand>
        <name>substrate</name>
    </ligand>
</feature>
<dbReference type="SMART" id="SM00855">
    <property type="entry name" value="PGAM"/>
    <property type="match status" value="1"/>
</dbReference>
<dbReference type="Gene3D" id="3.40.50.1240">
    <property type="entry name" value="Phosphoglycerate mutase-like"/>
    <property type="match status" value="1"/>
</dbReference>
<accession>A0A542DHJ6</accession>
<reference evidence="3 4" key="1">
    <citation type="submission" date="2019-06" db="EMBL/GenBank/DDBJ databases">
        <title>Sequencing the genomes of 1000 actinobacteria strains.</title>
        <authorList>
            <person name="Klenk H.-P."/>
        </authorList>
    </citation>
    <scope>NUCLEOTIDE SEQUENCE [LARGE SCALE GENOMIC DNA]</scope>
    <source>
        <strain evidence="3 4">DSM 45679</strain>
    </source>
</reference>
<evidence type="ECO:0000313" key="3">
    <source>
        <dbReference type="EMBL" id="TQJ02524.1"/>
    </source>
</evidence>
<feature type="binding site" evidence="2">
    <location>
        <position position="62"/>
    </location>
    <ligand>
        <name>substrate</name>
    </ligand>
</feature>